<dbReference type="GO" id="GO:0008658">
    <property type="term" value="F:penicillin binding"/>
    <property type="evidence" value="ECO:0007669"/>
    <property type="project" value="InterPro"/>
</dbReference>
<sequence length="572" mass="62036">MNAPTPALVAARPERLRLVGQRRQLLGIMHQRLMVGMLIFGAVIIAIVLRLTWLGLFGDHAGRQFTAIANLPSRGDIVDRDGQPLARTIDSWTVAIQPSKVIGDKKALSVELARLMPEKDAAGWLAEISSGKSFIYLRRRAAPRLVQALNELGEPGIALSREPDRLYPQTDLAAHVLGSTDIDGHGASGMERGMDSYLSDPARRGEPLQLSISSRVQQALEHELLEAKTHFNAVGAAGVLLDIHTGEVLAMTSLPQLNPNVAGNMEPEARFNRATLGVFELGSTFKPFTVAMALDTGDVKSMGQIYPCYDRFVRPNGRAVTDTHPFGRPCSVAEIMMESSNIGTAQIAGQVGTDPMREFLKGMGFLDKVEVELPERARALSIPKANWDMSTTMTVGFGHAIAVTPLHLALGYATLYNGGLYRPATLLKVNKGHPVTKGRRVFSEETSYKMRSLLRLVVTKGTGKKADAVGYRVGGKTGTAEKVLPGGGYSKTANITSFAGVFPMDEPRYAMVVMLDDPKAAPETSGWRTAGWNAAPTFGKVVARIAPMLGVRPDMKRDANMNEVLPFVREEK</sequence>
<dbReference type="Pfam" id="PF00905">
    <property type="entry name" value="Transpeptidase"/>
    <property type="match status" value="1"/>
</dbReference>
<dbReference type="SUPFAM" id="SSF56519">
    <property type="entry name" value="Penicillin binding protein dimerisation domain"/>
    <property type="match status" value="1"/>
</dbReference>
<reference evidence="7 8" key="1">
    <citation type="submission" date="2020-03" db="EMBL/GenBank/DDBJ databases">
        <title>Genomic Encyclopedia of Type Strains, Phase IV (KMG-IV): sequencing the most valuable type-strain genomes for metagenomic binning, comparative biology and taxonomic classification.</title>
        <authorList>
            <person name="Goeker M."/>
        </authorList>
    </citation>
    <scope>NUCLEOTIDE SEQUENCE [LARGE SCALE GENOMIC DNA]</scope>
    <source>
        <strain evidence="7 8">DSM 16846</strain>
    </source>
</reference>
<dbReference type="GO" id="GO:0051301">
    <property type="term" value="P:cell division"/>
    <property type="evidence" value="ECO:0007669"/>
    <property type="project" value="UniProtKB-KW"/>
</dbReference>
<evidence type="ECO:0000256" key="3">
    <source>
        <dbReference type="ARBA" id="ARBA00023136"/>
    </source>
</evidence>
<feature type="domain" description="Penicillin-binding protein dimerisation" evidence="6">
    <location>
        <begin position="72"/>
        <end position="180"/>
    </location>
</feature>
<evidence type="ECO:0000256" key="4">
    <source>
        <dbReference type="SAM" id="Phobius"/>
    </source>
</evidence>
<dbReference type="InterPro" id="IPR005311">
    <property type="entry name" value="PBP_dimer"/>
</dbReference>
<evidence type="ECO:0000256" key="2">
    <source>
        <dbReference type="ARBA" id="ARBA00022645"/>
    </source>
</evidence>
<gene>
    <name evidence="7" type="ORF">GGQ97_001111</name>
</gene>
<keyword evidence="3 4" id="KW-0472">Membrane</keyword>
<name>A0A7X6BFX7_9SPHN</name>
<dbReference type="Gene3D" id="3.40.710.10">
    <property type="entry name" value="DD-peptidase/beta-lactamase superfamily"/>
    <property type="match status" value="1"/>
</dbReference>
<accession>A0A7X6BFX7</accession>
<evidence type="ECO:0000256" key="1">
    <source>
        <dbReference type="ARBA" id="ARBA00004370"/>
    </source>
</evidence>
<comment type="subcellular location">
    <subcellularLocation>
        <location evidence="1">Membrane</location>
    </subcellularLocation>
</comment>
<evidence type="ECO:0000259" key="5">
    <source>
        <dbReference type="Pfam" id="PF00905"/>
    </source>
</evidence>
<dbReference type="GO" id="GO:0071555">
    <property type="term" value="P:cell wall organization"/>
    <property type="evidence" value="ECO:0007669"/>
    <property type="project" value="TreeGrafter"/>
</dbReference>
<organism evidence="7 8">
    <name type="scientific">Sphingomonas kaistensis</name>
    <dbReference type="NCBI Taxonomy" id="298708"/>
    <lineage>
        <taxon>Bacteria</taxon>
        <taxon>Pseudomonadati</taxon>
        <taxon>Pseudomonadota</taxon>
        <taxon>Alphaproteobacteria</taxon>
        <taxon>Sphingomonadales</taxon>
        <taxon>Sphingomonadaceae</taxon>
        <taxon>Sphingomonas</taxon>
    </lineage>
</organism>
<dbReference type="InterPro" id="IPR012338">
    <property type="entry name" value="Beta-lactam/transpept-like"/>
</dbReference>
<dbReference type="PANTHER" id="PTHR30627:SF1">
    <property type="entry name" value="PEPTIDOGLYCAN D,D-TRANSPEPTIDASE FTSI"/>
    <property type="match status" value="1"/>
</dbReference>
<dbReference type="Gene3D" id="3.90.1310.10">
    <property type="entry name" value="Penicillin-binding protein 2a (Domain 2)"/>
    <property type="match status" value="1"/>
</dbReference>
<keyword evidence="4" id="KW-1133">Transmembrane helix</keyword>
<dbReference type="GO" id="GO:0004180">
    <property type="term" value="F:carboxypeptidase activity"/>
    <property type="evidence" value="ECO:0007669"/>
    <property type="project" value="UniProtKB-KW"/>
</dbReference>
<evidence type="ECO:0000259" key="6">
    <source>
        <dbReference type="Pfam" id="PF03717"/>
    </source>
</evidence>
<dbReference type="AlphaFoldDB" id="A0A7X6BFX7"/>
<dbReference type="EMBL" id="JAATJC010000001">
    <property type="protein sequence ID" value="NJC05318.1"/>
    <property type="molecule type" value="Genomic_DNA"/>
</dbReference>
<keyword evidence="2" id="KW-0121">Carboxypeptidase</keyword>
<proteinExistence type="predicted"/>
<dbReference type="InterPro" id="IPR001460">
    <property type="entry name" value="PCN-bd_Tpept"/>
</dbReference>
<dbReference type="PANTHER" id="PTHR30627">
    <property type="entry name" value="PEPTIDOGLYCAN D,D-TRANSPEPTIDASE"/>
    <property type="match status" value="1"/>
</dbReference>
<keyword evidence="8" id="KW-1185">Reference proteome</keyword>
<dbReference type="SUPFAM" id="SSF56601">
    <property type="entry name" value="beta-lactamase/transpeptidase-like"/>
    <property type="match status" value="1"/>
</dbReference>
<dbReference type="InterPro" id="IPR036138">
    <property type="entry name" value="PBP_dimer_sf"/>
</dbReference>
<keyword evidence="7" id="KW-0131">Cell cycle</keyword>
<feature type="domain" description="Penicillin-binding protein transpeptidase" evidence="5">
    <location>
        <begin position="238"/>
        <end position="523"/>
    </location>
</feature>
<comment type="caution">
    <text evidence="7">The sequence shown here is derived from an EMBL/GenBank/DDBJ whole genome shotgun (WGS) entry which is preliminary data.</text>
</comment>
<feature type="transmembrane region" description="Helical" evidence="4">
    <location>
        <begin position="33"/>
        <end position="56"/>
    </location>
</feature>
<evidence type="ECO:0000313" key="8">
    <source>
        <dbReference type="Proteomes" id="UP000558192"/>
    </source>
</evidence>
<keyword evidence="7" id="KW-0132">Cell division</keyword>
<dbReference type="GO" id="GO:0005886">
    <property type="term" value="C:plasma membrane"/>
    <property type="evidence" value="ECO:0007669"/>
    <property type="project" value="TreeGrafter"/>
</dbReference>
<keyword evidence="2" id="KW-0645">Protease</keyword>
<keyword evidence="2" id="KW-0378">Hydrolase</keyword>
<keyword evidence="4" id="KW-0812">Transmembrane</keyword>
<dbReference type="Pfam" id="PF03717">
    <property type="entry name" value="PBP_dimer"/>
    <property type="match status" value="1"/>
</dbReference>
<dbReference type="Gene3D" id="3.30.450.330">
    <property type="match status" value="1"/>
</dbReference>
<dbReference type="Proteomes" id="UP000558192">
    <property type="component" value="Unassembled WGS sequence"/>
</dbReference>
<dbReference type="InterPro" id="IPR050515">
    <property type="entry name" value="Beta-lactam/transpept"/>
</dbReference>
<dbReference type="RefSeq" id="WP_168068028.1">
    <property type="nucleotide sequence ID" value="NZ_JAATJC010000001.1"/>
</dbReference>
<evidence type="ECO:0000313" key="7">
    <source>
        <dbReference type="EMBL" id="NJC05318.1"/>
    </source>
</evidence>
<protein>
    <submittedName>
        <fullName evidence="7">Cell division protein FtsI (Penicillin-binding protein 3)</fullName>
    </submittedName>
</protein>